<dbReference type="InterPro" id="IPR022698">
    <property type="entry name" value="OrsD"/>
</dbReference>
<gene>
    <name evidence="1" type="ORF">DM02DRAFT_481822</name>
</gene>
<organism evidence="1 2">
    <name type="scientific">Periconia macrospinosa</name>
    <dbReference type="NCBI Taxonomy" id="97972"/>
    <lineage>
        <taxon>Eukaryota</taxon>
        <taxon>Fungi</taxon>
        <taxon>Dikarya</taxon>
        <taxon>Ascomycota</taxon>
        <taxon>Pezizomycotina</taxon>
        <taxon>Dothideomycetes</taxon>
        <taxon>Pleosporomycetidae</taxon>
        <taxon>Pleosporales</taxon>
        <taxon>Massarineae</taxon>
        <taxon>Periconiaceae</taxon>
        <taxon>Periconia</taxon>
    </lineage>
</organism>
<dbReference type="EMBL" id="KZ805711">
    <property type="protein sequence ID" value="PVH92180.1"/>
    <property type="molecule type" value="Genomic_DNA"/>
</dbReference>
<reference evidence="1 2" key="1">
    <citation type="journal article" date="2018" name="Sci. Rep.">
        <title>Comparative genomics provides insights into the lifestyle and reveals functional heterogeneity of dark septate endophytic fungi.</title>
        <authorList>
            <person name="Knapp D.G."/>
            <person name="Nemeth J.B."/>
            <person name="Barry K."/>
            <person name="Hainaut M."/>
            <person name="Henrissat B."/>
            <person name="Johnson J."/>
            <person name="Kuo A."/>
            <person name="Lim J.H.P."/>
            <person name="Lipzen A."/>
            <person name="Nolan M."/>
            <person name="Ohm R.A."/>
            <person name="Tamas L."/>
            <person name="Grigoriev I.V."/>
            <person name="Spatafora J.W."/>
            <person name="Nagy L.G."/>
            <person name="Kovacs G.M."/>
        </authorList>
    </citation>
    <scope>NUCLEOTIDE SEQUENCE [LARGE SCALE GENOMIC DNA]</scope>
    <source>
        <strain evidence="1 2">DSE2036</strain>
    </source>
</reference>
<feature type="non-terminal residue" evidence="1">
    <location>
        <position position="84"/>
    </location>
</feature>
<proteinExistence type="predicted"/>
<dbReference type="Pfam" id="PF12013">
    <property type="entry name" value="OrsD"/>
    <property type="match status" value="1"/>
</dbReference>
<keyword evidence="2" id="KW-1185">Reference proteome</keyword>
<evidence type="ECO:0000313" key="2">
    <source>
        <dbReference type="Proteomes" id="UP000244855"/>
    </source>
</evidence>
<dbReference type="Proteomes" id="UP000244855">
    <property type="component" value="Unassembled WGS sequence"/>
</dbReference>
<name>A0A2V1D2A3_9PLEO</name>
<evidence type="ECO:0000313" key="1">
    <source>
        <dbReference type="EMBL" id="PVH92180.1"/>
    </source>
</evidence>
<evidence type="ECO:0008006" key="3">
    <source>
        <dbReference type="Google" id="ProtNLM"/>
    </source>
</evidence>
<sequence>MAEVSVENQYFDHLVEYQVAVCKQCRYAVWPNQIEGHLRDQHGIKRKEARLVQEGIRGWVGLMQHPSELRLLGRIAKPVAQLPL</sequence>
<dbReference type="AlphaFoldDB" id="A0A2V1D2A3"/>
<accession>A0A2V1D2A3</accession>
<dbReference type="OrthoDB" id="3779166at2759"/>
<protein>
    <recommendedName>
        <fullName evidence="3">C2H2-type domain-containing protein</fullName>
    </recommendedName>
</protein>